<evidence type="ECO:0000313" key="4">
    <source>
        <dbReference type="Proteomes" id="UP000785679"/>
    </source>
</evidence>
<feature type="compositionally biased region" description="Polar residues" evidence="2">
    <location>
        <begin position="60"/>
        <end position="71"/>
    </location>
</feature>
<evidence type="ECO:0000256" key="2">
    <source>
        <dbReference type="SAM" id="MobiDB-lite"/>
    </source>
</evidence>
<organism evidence="3 4">
    <name type="scientific">Halteria grandinella</name>
    <dbReference type="NCBI Taxonomy" id="5974"/>
    <lineage>
        <taxon>Eukaryota</taxon>
        <taxon>Sar</taxon>
        <taxon>Alveolata</taxon>
        <taxon>Ciliophora</taxon>
        <taxon>Intramacronucleata</taxon>
        <taxon>Spirotrichea</taxon>
        <taxon>Stichotrichia</taxon>
        <taxon>Sporadotrichida</taxon>
        <taxon>Halteriidae</taxon>
        <taxon>Halteria</taxon>
    </lineage>
</organism>
<feature type="compositionally biased region" description="Polar residues" evidence="2">
    <location>
        <begin position="801"/>
        <end position="830"/>
    </location>
</feature>
<gene>
    <name evidence="3" type="ORF">FGO68_gene10543</name>
</gene>
<feature type="region of interest" description="Disordered" evidence="2">
    <location>
        <begin position="1077"/>
        <end position="1165"/>
    </location>
</feature>
<feature type="compositionally biased region" description="Polar residues" evidence="2">
    <location>
        <begin position="1121"/>
        <end position="1142"/>
    </location>
</feature>
<name>A0A8J8P1P5_HALGN</name>
<feature type="region of interest" description="Disordered" evidence="2">
    <location>
        <begin position="60"/>
        <end position="97"/>
    </location>
</feature>
<feature type="coiled-coil region" evidence="1">
    <location>
        <begin position="441"/>
        <end position="486"/>
    </location>
</feature>
<reference evidence="3" key="1">
    <citation type="submission" date="2019-06" db="EMBL/GenBank/DDBJ databases">
        <authorList>
            <person name="Zheng W."/>
        </authorList>
    </citation>
    <scope>NUCLEOTIDE SEQUENCE</scope>
    <source>
        <strain evidence="3">QDHG01</strain>
    </source>
</reference>
<keyword evidence="1" id="KW-0175">Coiled coil</keyword>
<feature type="region of interest" description="Disordered" evidence="2">
    <location>
        <begin position="793"/>
        <end position="830"/>
    </location>
</feature>
<protein>
    <submittedName>
        <fullName evidence="3">Uncharacterized protein</fullName>
    </submittedName>
</protein>
<accession>A0A8J8P1P5</accession>
<comment type="caution">
    <text evidence="3">The sequence shown here is derived from an EMBL/GenBank/DDBJ whole genome shotgun (WGS) entry which is preliminary data.</text>
</comment>
<proteinExistence type="predicted"/>
<evidence type="ECO:0000313" key="3">
    <source>
        <dbReference type="EMBL" id="TNV85673.1"/>
    </source>
</evidence>
<evidence type="ECO:0000256" key="1">
    <source>
        <dbReference type="SAM" id="Coils"/>
    </source>
</evidence>
<feature type="compositionally biased region" description="Basic and acidic residues" evidence="2">
    <location>
        <begin position="1077"/>
        <end position="1090"/>
    </location>
</feature>
<dbReference type="Proteomes" id="UP000785679">
    <property type="component" value="Unassembled WGS sequence"/>
</dbReference>
<keyword evidence="4" id="KW-1185">Reference proteome</keyword>
<dbReference type="AlphaFoldDB" id="A0A8J8P1P5"/>
<sequence length="1225" mass="138480">MTDLNNDFAATEVGAQPMLLLNPDISSTKFDLTVPTNQQQKSHHQSLSGLSAIDRKESLNLSPSEGMSPNLSKGGKKAQKSSASQRQRVSIQDAKGSRQSRAATEYFSYDLAMSQLQELRDNMKRIVEDDEISTEEKISEINELIISEGEGTHLMSRWLDIINMAMEKASLDMGFEHFFSALGDAIALIAGQRPADKDGDHNNSFLNDSMHQEEKAIVVQVDKILSQAHSTQVAGDWLKKNPGYKWKGVWRQDPTRSGNVSLIEVYKVQVVDLNSVSNEHRTMLDKLTMHLNASKEKIEIYLRGKKGLSPPPSIEVARDITQIIPVRIVKLTLLNQEDSFADQMKSLQTMKTQHHKKAMQNKIIELFGRFLEANRGGDPPTNVLDFDCVATSLKQALCSNPEDSYEFQELDKNEQIKEAELEGLDDFLLQNQDQDEDPSLLNQLQETIRSYQTLIEEHKYKSEAEKVKILNLIETLSRQVEQVKRDQAYKKKYGKARQPEEHGESYLDFETQRYNPLRNGGSIRSQDMSQEMLQKHRERVLANIFDFYARQQLSHQKGATFDAIKNDFHSVNLVKFVRFCIDFLIPVPKLQVSQIFRRVSPNNHDLTFDQFKEMIEKLFAEVNRLKGHDLKKRLKRGGMTEEETTEAKQQMHDIKNKTREEIIEEAYTYLELDNLQRVENKKKGVQMNFITDGHPGFKSTAQNAEVTQNIQSKVKLRNFTDEQKVEIRERVKQIKFERESFMNPNNPHGQHRFTQKRKLLKSGGSTVSRPQFQQSNMDEQSHVAYLDNTGMAGLGQRNRLDSNTKSMNPPSMRQVNKLGTTSQNPISSSVTPMTNQFNAAKHILTLQKLSNIQNYQELNSKSDDDFHPAQFGFDANPPVPEKLLNIHKVGGGGHFSHSPTEEDMIAMGSPGRIPLKLPNANLRNLQKSDLPQKAPTQQIMLSSGIIPPGSNRLNAINKMNTVGGVITKPQKLANGGNILTIDQDPLSQFKPLNNSNILPLGLGNKRGPPPTLPQAVPITSVVANNRQKNFGTQGVLMLTNGEKSSKIQQKSLSNILANTKPSKSEVVEVWKNPLHDKPVEEEANESHWKSPSEQLTMANRRKKPPQQQALMDSHATKSTKHMSSPPYNDSKKTLNMRQNSLNGHEHLQQQSSPPQLELPPIPTPYNNLQQQPSGQQFKKVQVPGFSQKKHSVINNTLSSNGGASPLINSYAGQYQHRVMNQQRLM</sequence>
<dbReference type="OrthoDB" id="313601at2759"/>
<dbReference type="EMBL" id="RRYP01001638">
    <property type="protein sequence ID" value="TNV85673.1"/>
    <property type="molecule type" value="Genomic_DNA"/>
</dbReference>